<evidence type="ECO:0000256" key="1">
    <source>
        <dbReference type="SAM" id="MobiDB-lite"/>
    </source>
</evidence>
<sequence length="259" mass="28216">MARKKTAKKKTAASKGTRSALGEGHGTCYYACAPLHASWCFKTSGSDLIDFRGSHVRAMRAFLHLTICAGTIKHPNETTSAGGRMLSTRRSKKAVSYAEEASGDEEASAASGTEYNTDDEDQEIESKKTTGRVKKVAKRRENKEEEDYQPAEHRSKRATKMTGTGKKPTVTAVDSPIISHFTQKMLENPTKKTAATKNSASFDSDSDEDEYRNVEGERTTSAKFEVKGSGGLVAPSEYEMIELLSLGGIESSICQQLVK</sequence>
<dbReference type="AlphaFoldDB" id="K0RPG8"/>
<organism evidence="2 3">
    <name type="scientific">Thalassiosira oceanica</name>
    <name type="common">Marine diatom</name>
    <dbReference type="NCBI Taxonomy" id="159749"/>
    <lineage>
        <taxon>Eukaryota</taxon>
        <taxon>Sar</taxon>
        <taxon>Stramenopiles</taxon>
        <taxon>Ochrophyta</taxon>
        <taxon>Bacillariophyta</taxon>
        <taxon>Coscinodiscophyceae</taxon>
        <taxon>Thalassiosirophycidae</taxon>
        <taxon>Thalassiosirales</taxon>
        <taxon>Thalassiosiraceae</taxon>
        <taxon>Thalassiosira</taxon>
    </lineage>
</organism>
<feature type="region of interest" description="Disordered" evidence="1">
    <location>
        <begin position="74"/>
        <end position="171"/>
    </location>
</feature>
<protein>
    <submittedName>
        <fullName evidence="2">Uncharacterized protein</fullName>
    </submittedName>
</protein>
<dbReference type="Proteomes" id="UP000266841">
    <property type="component" value="Unassembled WGS sequence"/>
</dbReference>
<evidence type="ECO:0000313" key="2">
    <source>
        <dbReference type="EMBL" id="EJK55658.1"/>
    </source>
</evidence>
<keyword evidence="3" id="KW-1185">Reference proteome</keyword>
<feature type="region of interest" description="Disordered" evidence="1">
    <location>
        <begin position="1"/>
        <end position="21"/>
    </location>
</feature>
<reference evidence="2 3" key="1">
    <citation type="journal article" date="2012" name="Genome Biol.">
        <title>Genome and low-iron response of an oceanic diatom adapted to chronic iron limitation.</title>
        <authorList>
            <person name="Lommer M."/>
            <person name="Specht M."/>
            <person name="Roy A.S."/>
            <person name="Kraemer L."/>
            <person name="Andreson R."/>
            <person name="Gutowska M.A."/>
            <person name="Wolf J."/>
            <person name="Bergner S.V."/>
            <person name="Schilhabel M.B."/>
            <person name="Klostermeier U.C."/>
            <person name="Beiko R.G."/>
            <person name="Rosenstiel P."/>
            <person name="Hippler M."/>
            <person name="Laroche J."/>
        </authorList>
    </citation>
    <scope>NUCLEOTIDE SEQUENCE [LARGE SCALE GENOMIC DNA]</scope>
    <source>
        <strain evidence="2 3">CCMP1005</strain>
    </source>
</reference>
<feature type="compositionally biased region" description="Basic residues" evidence="1">
    <location>
        <begin position="129"/>
        <end position="140"/>
    </location>
</feature>
<name>K0RPG8_THAOC</name>
<feature type="compositionally biased region" description="Basic residues" evidence="1">
    <location>
        <begin position="1"/>
        <end position="12"/>
    </location>
</feature>
<accession>K0RPG8</accession>
<feature type="compositionally biased region" description="Basic and acidic residues" evidence="1">
    <location>
        <begin position="211"/>
        <end position="222"/>
    </location>
</feature>
<comment type="caution">
    <text evidence="2">The sequence shown here is derived from an EMBL/GenBank/DDBJ whole genome shotgun (WGS) entry which is preliminary data.</text>
</comment>
<proteinExistence type="predicted"/>
<gene>
    <name evidence="2" type="ORF">THAOC_24587</name>
</gene>
<evidence type="ECO:0000313" key="3">
    <source>
        <dbReference type="Proteomes" id="UP000266841"/>
    </source>
</evidence>
<feature type="region of interest" description="Disordered" evidence="1">
    <location>
        <begin position="183"/>
        <end position="222"/>
    </location>
</feature>
<dbReference type="EMBL" id="AGNL01033508">
    <property type="protein sequence ID" value="EJK55658.1"/>
    <property type="molecule type" value="Genomic_DNA"/>
</dbReference>